<evidence type="ECO:0000256" key="1">
    <source>
        <dbReference type="SAM" id="MobiDB-lite"/>
    </source>
</evidence>
<comment type="caution">
    <text evidence="2">The sequence shown here is derived from an EMBL/GenBank/DDBJ whole genome shotgun (WGS) entry which is preliminary data.</text>
</comment>
<dbReference type="AlphaFoldDB" id="A0AAJ2BD05"/>
<feature type="region of interest" description="Disordered" evidence="1">
    <location>
        <begin position="1"/>
        <end position="29"/>
    </location>
</feature>
<name>A0AAJ2BD05_9HYPH</name>
<protein>
    <submittedName>
        <fullName evidence="2">Uncharacterized protein</fullName>
    </submittedName>
</protein>
<proteinExistence type="predicted"/>
<organism evidence="2 3">
    <name type="scientific">Agrobacterium larrymoorei</name>
    <dbReference type="NCBI Taxonomy" id="160699"/>
    <lineage>
        <taxon>Bacteria</taxon>
        <taxon>Pseudomonadati</taxon>
        <taxon>Pseudomonadota</taxon>
        <taxon>Alphaproteobacteria</taxon>
        <taxon>Hyphomicrobiales</taxon>
        <taxon>Rhizobiaceae</taxon>
        <taxon>Rhizobium/Agrobacterium group</taxon>
        <taxon>Agrobacterium</taxon>
    </lineage>
</organism>
<dbReference type="EMBL" id="JAVIZC010000003">
    <property type="protein sequence ID" value="MDR6103289.1"/>
    <property type="molecule type" value="Genomic_DNA"/>
</dbReference>
<evidence type="ECO:0000313" key="2">
    <source>
        <dbReference type="EMBL" id="MDR6103289.1"/>
    </source>
</evidence>
<evidence type="ECO:0000313" key="3">
    <source>
        <dbReference type="Proteomes" id="UP001255601"/>
    </source>
</evidence>
<dbReference type="Proteomes" id="UP001255601">
    <property type="component" value="Unassembled WGS sequence"/>
</dbReference>
<feature type="compositionally biased region" description="Polar residues" evidence="1">
    <location>
        <begin position="9"/>
        <end position="20"/>
    </location>
</feature>
<accession>A0AAJ2BD05</accession>
<gene>
    <name evidence="2" type="ORF">QE369_003486</name>
</gene>
<reference evidence="2" key="1">
    <citation type="submission" date="2023-08" db="EMBL/GenBank/DDBJ databases">
        <title>Functional and genomic diversity of the sorghum phyllosphere microbiome.</title>
        <authorList>
            <person name="Shade A."/>
        </authorList>
    </citation>
    <scope>NUCLEOTIDE SEQUENCE</scope>
    <source>
        <strain evidence="2">SORGH_AS_0974</strain>
    </source>
</reference>
<sequence>MTGEDEITEQANQQRDTPQRQPAHPNLTPGVILGLDPRTHHRPNRRDVNGCTEQVHCCPV</sequence>